<comment type="subcellular location">
    <subcellularLocation>
        <location evidence="1">Nucleus</location>
    </subcellularLocation>
</comment>
<proteinExistence type="predicted"/>
<name>A0AAV8VUN5_9CUCU</name>
<dbReference type="InterPro" id="IPR035979">
    <property type="entry name" value="RBD_domain_sf"/>
</dbReference>
<dbReference type="GO" id="GO:0006355">
    <property type="term" value="P:regulation of DNA-templated transcription"/>
    <property type="evidence" value="ECO:0007669"/>
    <property type="project" value="InterPro"/>
</dbReference>
<reference evidence="5 6" key="1">
    <citation type="journal article" date="2023" name="Insect Mol. Biol.">
        <title>Genome sequencing provides insights into the evolution of gene families encoding plant cell wall-degrading enzymes in longhorned beetles.</title>
        <authorList>
            <person name="Shin N.R."/>
            <person name="Okamura Y."/>
            <person name="Kirsch R."/>
            <person name="Pauchet Y."/>
        </authorList>
    </citation>
    <scope>NUCLEOTIDE SEQUENCE [LARGE SCALE GENOMIC DNA]</scope>
    <source>
        <strain evidence="5">EAD_L_NR</strain>
    </source>
</reference>
<feature type="domain" description="RRM" evidence="4">
    <location>
        <begin position="56"/>
        <end position="157"/>
    </location>
</feature>
<keyword evidence="6" id="KW-1185">Reference proteome</keyword>
<evidence type="ECO:0000256" key="1">
    <source>
        <dbReference type="ARBA" id="ARBA00004123"/>
    </source>
</evidence>
<dbReference type="InterPro" id="IPR034870">
    <property type="entry name" value="TET_fam"/>
</dbReference>
<dbReference type="InterPro" id="IPR012677">
    <property type="entry name" value="Nucleotide-bd_a/b_plait_sf"/>
</dbReference>
<organism evidence="5 6">
    <name type="scientific">Exocentrus adspersus</name>
    <dbReference type="NCBI Taxonomy" id="1586481"/>
    <lineage>
        <taxon>Eukaryota</taxon>
        <taxon>Metazoa</taxon>
        <taxon>Ecdysozoa</taxon>
        <taxon>Arthropoda</taxon>
        <taxon>Hexapoda</taxon>
        <taxon>Insecta</taxon>
        <taxon>Pterygota</taxon>
        <taxon>Neoptera</taxon>
        <taxon>Endopterygota</taxon>
        <taxon>Coleoptera</taxon>
        <taxon>Polyphaga</taxon>
        <taxon>Cucujiformia</taxon>
        <taxon>Chrysomeloidea</taxon>
        <taxon>Cerambycidae</taxon>
        <taxon>Lamiinae</taxon>
        <taxon>Acanthocinini</taxon>
        <taxon>Exocentrus</taxon>
    </lineage>
</organism>
<dbReference type="SUPFAM" id="SSF54928">
    <property type="entry name" value="RNA-binding domain, RBD"/>
    <property type="match status" value="1"/>
</dbReference>
<evidence type="ECO:0000256" key="2">
    <source>
        <dbReference type="ARBA" id="ARBA00022884"/>
    </source>
</evidence>
<dbReference type="InterPro" id="IPR000504">
    <property type="entry name" value="RRM_dom"/>
</dbReference>
<sequence>MKRIVVWSDIGSGSCGAGQDSGGRYPTRAANSGNFGYLARLRDLRADNNLVIQVDTIFVSGMNPELNEDDIAQHFGSIGIIKASIVRGSRQWYLVMMIPTGCHMDKRTQKRKIWLYKDKNTGLSKGEATVTYDDANAAQYNLPPKKTIGVKEVLDVELLEVEAEAEEVDAEVDLVDLEVEMVVVVEAAVAAVIVKLEKETGNAQTLIVVTQTLLGEISATDAMKANRKVLVEVMTDEAEIVTVVATDGAAAVEVLEAAIGVAVVVALVVAEAAEDLAADAVVAAVVEVVVVMVVEMAEDPDLIK</sequence>
<evidence type="ECO:0000313" key="5">
    <source>
        <dbReference type="EMBL" id="KAJ8917586.1"/>
    </source>
</evidence>
<accession>A0AAV8VUN5</accession>
<dbReference type="AlphaFoldDB" id="A0AAV8VUN5"/>
<dbReference type="GO" id="GO:0003723">
    <property type="term" value="F:RNA binding"/>
    <property type="evidence" value="ECO:0007669"/>
    <property type="project" value="UniProtKB-KW"/>
</dbReference>
<comment type="caution">
    <text evidence="5">The sequence shown here is derived from an EMBL/GenBank/DDBJ whole genome shotgun (WGS) entry which is preliminary data.</text>
</comment>
<gene>
    <name evidence="5" type="ORF">NQ315_000069</name>
</gene>
<evidence type="ECO:0000313" key="6">
    <source>
        <dbReference type="Proteomes" id="UP001159042"/>
    </source>
</evidence>
<evidence type="ECO:0000259" key="4">
    <source>
        <dbReference type="SMART" id="SM00360"/>
    </source>
</evidence>
<protein>
    <recommendedName>
        <fullName evidence="4">RRM domain-containing protein</fullName>
    </recommendedName>
</protein>
<keyword evidence="2" id="KW-0694">RNA-binding</keyword>
<dbReference type="GO" id="GO:0005634">
    <property type="term" value="C:nucleus"/>
    <property type="evidence" value="ECO:0007669"/>
    <property type="project" value="UniProtKB-SubCell"/>
</dbReference>
<dbReference type="Gene3D" id="3.30.70.330">
    <property type="match status" value="1"/>
</dbReference>
<dbReference type="EMBL" id="JANEYG010000032">
    <property type="protein sequence ID" value="KAJ8917586.1"/>
    <property type="molecule type" value="Genomic_DNA"/>
</dbReference>
<dbReference type="PANTHER" id="PTHR23238">
    <property type="entry name" value="RNA BINDING PROTEIN"/>
    <property type="match status" value="1"/>
</dbReference>
<evidence type="ECO:0000256" key="3">
    <source>
        <dbReference type="ARBA" id="ARBA00023242"/>
    </source>
</evidence>
<dbReference type="SMART" id="SM00360">
    <property type="entry name" value="RRM"/>
    <property type="match status" value="1"/>
</dbReference>
<keyword evidence="3" id="KW-0539">Nucleus</keyword>
<dbReference type="Proteomes" id="UP001159042">
    <property type="component" value="Unassembled WGS sequence"/>
</dbReference>